<accession>A0A5J9UEQ7</accession>
<dbReference type="Proteomes" id="UP000324897">
    <property type="component" value="Unassembled WGS sequence"/>
</dbReference>
<keyword evidence="2" id="KW-1185">Reference proteome</keyword>
<sequence length="81" mass="8448">MGGILVHQHQQFSLCLPCAASTSPTRGGGDLHARIGGRCGAGGVLRFPDPVNCGLSYRKKEGLFRGLGTSGRQGAFHPKLS</sequence>
<evidence type="ECO:0000313" key="2">
    <source>
        <dbReference type="Proteomes" id="UP000324897"/>
    </source>
</evidence>
<gene>
    <name evidence="1" type="ORF">EJB05_31875</name>
</gene>
<dbReference type="Gramene" id="TVU22193">
    <property type="protein sequence ID" value="TVU22193"/>
    <property type="gene ID" value="EJB05_31875"/>
</dbReference>
<comment type="caution">
    <text evidence="1">The sequence shown here is derived from an EMBL/GenBank/DDBJ whole genome shotgun (WGS) entry which is preliminary data.</text>
</comment>
<reference evidence="1 2" key="1">
    <citation type="journal article" date="2019" name="Sci. Rep.">
        <title>A high-quality genome of Eragrostis curvula grass provides insights into Poaceae evolution and supports new strategies to enhance forage quality.</title>
        <authorList>
            <person name="Carballo J."/>
            <person name="Santos B.A.C.M."/>
            <person name="Zappacosta D."/>
            <person name="Garbus I."/>
            <person name="Selva J.P."/>
            <person name="Gallo C.A."/>
            <person name="Diaz A."/>
            <person name="Albertini E."/>
            <person name="Caccamo M."/>
            <person name="Echenique V."/>
        </authorList>
    </citation>
    <scope>NUCLEOTIDE SEQUENCE [LARGE SCALE GENOMIC DNA]</scope>
    <source>
        <strain evidence="2">cv. Victoria</strain>
        <tissue evidence="1">Leaf</tissue>
    </source>
</reference>
<protein>
    <submittedName>
        <fullName evidence="1">Uncharacterized protein</fullName>
    </submittedName>
</protein>
<name>A0A5J9UEQ7_9POAL</name>
<feature type="non-terminal residue" evidence="1">
    <location>
        <position position="1"/>
    </location>
</feature>
<dbReference type="AlphaFoldDB" id="A0A5J9UEQ7"/>
<dbReference type="EMBL" id="RWGY01000026">
    <property type="protein sequence ID" value="TVU22193.1"/>
    <property type="molecule type" value="Genomic_DNA"/>
</dbReference>
<evidence type="ECO:0000313" key="1">
    <source>
        <dbReference type="EMBL" id="TVU22193.1"/>
    </source>
</evidence>
<organism evidence="1 2">
    <name type="scientific">Eragrostis curvula</name>
    <name type="common">weeping love grass</name>
    <dbReference type="NCBI Taxonomy" id="38414"/>
    <lineage>
        <taxon>Eukaryota</taxon>
        <taxon>Viridiplantae</taxon>
        <taxon>Streptophyta</taxon>
        <taxon>Embryophyta</taxon>
        <taxon>Tracheophyta</taxon>
        <taxon>Spermatophyta</taxon>
        <taxon>Magnoliopsida</taxon>
        <taxon>Liliopsida</taxon>
        <taxon>Poales</taxon>
        <taxon>Poaceae</taxon>
        <taxon>PACMAD clade</taxon>
        <taxon>Chloridoideae</taxon>
        <taxon>Eragrostideae</taxon>
        <taxon>Eragrostidinae</taxon>
        <taxon>Eragrostis</taxon>
    </lineage>
</organism>
<proteinExistence type="predicted"/>